<protein>
    <submittedName>
        <fullName evidence="2">Uncharacterized protein</fullName>
    </submittedName>
</protein>
<dbReference type="Proteomes" id="UP001177003">
    <property type="component" value="Chromosome 0"/>
</dbReference>
<gene>
    <name evidence="2" type="ORF">LSALG_LOCUS3089</name>
</gene>
<accession>A0AA35Y0L7</accession>
<dbReference type="AlphaFoldDB" id="A0AA35Y0L7"/>
<sequence>MFYGKLGNTYDDLPPSLYLFNLFEPRRRSRLLTATGMADSTRDNYPPTILTSSMEARGDFVSTILTSSMEAGVDFVGVDEIGSRVLNKIMILKETMFQSSSKIKKKNIEGGRSVVISEVNASVDENEVEDISVKSSKVKNDKGKKDTLESSRKTQSSSNKEKAKEVLQARSKKSKKTVIEQPKVNLRVKVKSVSKKRKLSDEDDSYFQSRPGSSNKPKRETKVVKKEKKSCCYKRISFIEEQMFTRFIVGCYSRRDIDLSSIDSCDFIVDCLVRTKKVYNPEKESSFVYGPAAYLMEESGGDEDGSNGDEDLCDEDEEDFDVNQVSVVELMIKIMGMIFLNDDENVEDDDQGKCSGGQGGGSGAHEDNVGKNNDLLNEKDDEDDEQGNGSGFNEEESMNLNYVVENVTKSVGLINSQEDVSFSTKNLVYGCIHQKRVEDDVNENLTVFEKNELDDRIVNFGEDDKVIVAKKDGEVEDVEVDLDLGKSIEDFSNKNKDGDGLEIIQLNDSKETQSLKKDKVEGKVENFLFQVLVLDLVKILKV</sequence>
<evidence type="ECO:0000313" key="2">
    <source>
        <dbReference type="EMBL" id="CAI9262349.1"/>
    </source>
</evidence>
<evidence type="ECO:0000313" key="3">
    <source>
        <dbReference type="Proteomes" id="UP001177003"/>
    </source>
</evidence>
<evidence type="ECO:0000256" key="1">
    <source>
        <dbReference type="SAM" id="MobiDB-lite"/>
    </source>
</evidence>
<feature type="region of interest" description="Disordered" evidence="1">
    <location>
        <begin position="201"/>
        <end position="221"/>
    </location>
</feature>
<name>A0AA35Y0L7_LACSI</name>
<feature type="region of interest" description="Disordered" evidence="1">
    <location>
        <begin position="127"/>
        <end position="178"/>
    </location>
</feature>
<dbReference type="EMBL" id="OX465086">
    <property type="protein sequence ID" value="CAI9262349.1"/>
    <property type="molecule type" value="Genomic_DNA"/>
</dbReference>
<keyword evidence="3" id="KW-1185">Reference proteome</keyword>
<feature type="compositionally biased region" description="Polar residues" evidence="1">
    <location>
        <begin position="206"/>
        <end position="215"/>
    </location>
</feature>
<proteinExistence type="predicted"/>
<feature type="compositionally biased region" description="Gly residues" evidence="1">
    <location>
        <begin position="354"/>
        <end position="363"/>
    </location>
</feature>
<feature type="region of interest" description="Disordered" evidence="1">
    <location>
        <begin position="346"/>
        <end position="397"/>
    </location>
</feature>
<reference evidence="2" key="1">
    <citation type="submission" date="2023-04" db="EMBL/GenBank/DDBJ databases">
        <authorList>
            <person name="Vijverberg K."/>
            <person name="Xiong W."/>
            <person name="Schranz E."/>
        </authorList>
    </citation>
    <scope>NUCLEOTIDE SEQUENCE</scope>
</reference>
<feature type="compositionally biased region" description="Basic and acidic residues" evidence="1">
    <location>
        <begin position="138"/>
        <end position="152"/>
    </location>
</feature>
<organism evidence="2 3">
    <name type="scientific">Lactuca saligna</name>
    <name type="common">Willowleaf lettuce</name>
    <dbReference type="NCBI Taxonomy" id="75948"/>
    <lineage>
        <taxon>Eukaryota</taxon>
        <taxon>Viridiplantae</taxon>
        <taxon>Streptophyta</taxon>
        <taxon>Embryophyta</taxon>
        <taxon>Tracheophyta</taxon>
        <taxon>Spermatophyta</taxon>
        <taxon>Magnoliopsida</taxon>
        <taxon>eudicotyledons</taxon>
        <taxon>Gunneridae</taxon>
        <taxon>Pentapetalae</taxon>
        <taxon>asterids</taxon>
        <taxon>campanulids</taxon>
        <taxon>Asterales</taxon>
        <taxon>Asteraceae</taxon>
        <taxon>Cichorioideae</taxon>
        <taxon>Cichorieae</taxon>
        <taxon>Lactucinae</taxon>
        <taxon>Lactuca</taxon>
    </lineage>
</organism>